<organism evidence="1 2">
    <name type="scientific">Aedoeadaptatus acetigenes</name>
    <dbReference type="NCBI Taxonomy" id="2981723"/>
    <lineage>
        <taxon>Bacteria</taxon>
        <taxon>Bacillati</taxon>
        <taxon>Bacillota</taxon>
        <taxon>Tissierellia</taxon>
        <taxon>Tissierellales</taxon>
        <taxon>Peptoniphilaceae</taxon>
        <taxon>Aedoeadaptatus</taxon>
    </lineage>
</organism>
<proteinExistence type="predicted"/>
<dbReference type="RefSeq" id="WP_267303759.1">
    <property type="nucleotide sequence ID" value="NZ_JAOQJD010000003.1"/>
</dbReference>
<reference evidence="1 2" key="1">
    <citation type="submission" date="2024-04" db="EMBL/GenBank/DDBJ databases">
        <title>Human intestinal bacterial collection.</title>
        <authorList>
            <person name="Pauvert C."/>
            <person name="Hitch T.C.A."/>
            <person name="Clavel T."/>
        </authorList>
    </citation>
    <scope>NUCLEOTIDE SEQUENCE [LARGE SCALE GENOMIC DNA]</scope>
    <source>
        <strain evidence="1 2">CLA-SR-H026</strain>
    </source>
</reference>
<sequence>MTRALYLPIKEKYALTSILIAHDIDDALRMSHVIHAPRKEIYRLHAQDSGRS</sequence>
<dbReference type="EMBL" id="JBBNPS010000016">
    <property type="protein sequence ID" value="MEQ3353913.1"/>
    <property type="molecule type" value="Genomic_DNA"/>
</dbReference>
<comment type="caution">
    <text evidence="1">The sequence shown here is derived from an EMBL/GenBank/DDBJ whole genome shotgun (WGS) entry which is preliminary data.</text>
</comment>
<accession>A0ABV1J6U2</accession>
<evidence type="ECO:0000313" key="2">
    <source>
        <dbReference type="Proteomes" id="UP001481872"/>
    </source>
</evidence>
<gene>
    <name evidence="1" type="ORF">AAA081_06365</name>
</gene>
<keyword evidence="2" id="KW-1185">Reference proteome</keyword>
<protein>
    <submittedName>
        <fullName evidence="1">Uncharacterized protein</fullName>
    </submittedName>
</protein>
<evidence type="ECO:0000313" key="1">
    <source>
        <dbReference type="EMBL" id="MEQ3353913.1"/>
    </source>
</evidence>
<dbReference type="Proteomes" id="UP001481872">
    <property type="component" value="Unassembled WGS sequence"/>
</dbReference>
<name>A0ABV1J6U2_9FIRM</name>